<proteinExistence type="inferred from homology"/>
<evidence type="ECO:0000259" key="8">
    <source>
        <dbReference type="Pfam" id="PF12805"/>
    </source>
</evidence>
<keyword evidence="11" id="KW-1185">Reference proteome</keyword>
<dbReference type="PANTHER" id="PTHR30509">
    <property type="entry name" value="P-HYDROXYBENZOIC ACID EFFLUX PUMP SUBUNIT-RELATED"/>
    <property type="match status" value="1"/>
</dbReference>
<evidence type="ECO:0000256" key="4">
    <source>
        <dbReference type="ARBA" id="ARBA00022989"/>
    </source>
</evidence>
<evidence type="ECO:0000256" key="7">
    <source>
        <dbReference type="SAM" id="Phobius"/>
    </source>
</evidence>
<evidence type="ECO:0000259" key="9">
    <source>
        <dbReference type="Pfam" id="PF13515"/>
    </source>
</evidence>
<keyword evidence="3 7" id="KW-0812">Transmembrane</keyword>
<feature type="domain" description="Integral membrane protein YccS N-terminal" evidence="8">
    <location>
        <begin position="78"/>
        <end position="337"/>
    </location>
</feature>
<feature type="domain" description="Integral membrane bound transporter" evidence="9">
    <location>
        <begin position="410"/>
        <end position="532"/>
    </location>
</feature>
<comment type="caution">
    <text evidence="10">The sequence shown here is derived from an EMBL/GenBank/DDBJ whole genome shotgun (WGS) entry which is preliminary data.</text>
</comment>
<comment type="subcellular location">
    <subcellularLocation>
        <location evidence="1">Cell membrane</location>
        <topology evidence="1">Multi-pass membrane protein</topology>
    </subcellularLocation>
</comment>
<accession>A0A5C7APS2</accession>
<dbReference type="Pfam" id="PF12805">
    <property type="entry name" value="FUSC-like"/>
    <property type="match status" value="1"/>
</dbReference>
<evidence type="ECO:0000313" key="11">
    <source>
        <dbReference type="Proteomes" id="UP000321734"/>
    </source>
</evidence>
<dbReference type="RefSeq" id="WP_146888257.1">
    <property type="nucleotide sequence ID" value="NZ_VORX01000001.1"/>
</dbReference>
<sequence length="746" mass="84760">MKAHLKSIEIFLKSSHFYRGVRLTFAVVTPLVLFSFLGNFDYALPIVMGAFLNAPGDIPGSLKRKVNAILISTVLTMLIFTIILFCKPFLPLLVIVIAAISFFVSLISVYGFRASLVSLSGLLAMVLAFAVQKETVSEIFSHVLLMGCGGLWYLLVSFVFRTLAPKKDEIQFLSETLTLIGEYLQLRARLLTKKTKRQQLMQEAFVLQSQINEKHETLRELLLLERKRSGRSHYDEKHMLIFISSVNIFELIEAKHLDYKEMDRLFKDRKYLRASKTLNKVMGKQLMILSDLLIKNDKVSDKDILLNSLSKAKDNIRQYIDDVQLPQAREGALVLRNLYDYQEHIAQEIRSIRRVMANVKDASTVSLKRQDTSQFLTLQEYRLNVIIQNFSLNSTLFRHALRFTVAMVFAFILGTLLDIRNTYWILLTIVVIMRPNYGLTKERSKDRIIGTLIGAAIAVGIVLLTQNVIVYAILAIISLTLAFSLVQQNYKSSAAFVTINIVFVYSLINPDAFQVIQYRVIDTVLGASIAVVANYLLWPSWEALNLKNVLVDAINKNKNYLLATQELYHDKTENELAYKVARKEAFLAISNLNAAFQRLTQDPKSKQKEFQLIYGMVTLNQTMVSAIASIGSFIINHQTTPASKEFDALILRIANTLQSSCSILNDTPIDCETTSIDIEKAQEKLLQSYHSLSKTRDANILKGDTDLDIETLHNLQEAYLIANQLVWLKTLSENLEKATRKFHEVL</sequence>
<feature type="transmembrane region" description="Helical" evidence="7">
    <location>
        <begin position="92"/>
        <end position="110"/>
    </location>
</feature>
<dbReference type="EMBL" id="VORX01000001">
    <property type="protein sequence ID" value="TXE10371.1"/>
    <property type="molecule type" value="Genomic_DNA"/>
</dbReference>
<evidence type="ECO:0000256" key="6">
    <source>
        <dbReference type="ARBA" id="ARBA00043993"/>
    </source>
</evidence>
<name>A0A5C7APS2_9FLAO</name>
<protein>
    <submittedName>
        <fullName evidence="10">Uncharacterized protein</fullName>
    </submittedName>
</protein>
<keyword evidence="2" id="KW-1003">Cell membrane</keyword>
<dbReference type="InterPro" id="IPR032692">
    <property type="entry name" value="YccS_N"/>
</dbReference>
<dbReference type="AlphaFoldDB" id="A0A5C7APS2"/>
<feature type="transmembrane region" description="Helical" evidence="7">
    <location>
        <begin position="451"/>
        <end position="484"/>
    </location>
</feature>
<evidence type="ECO:0000256" key="5">
    <source>
        <dbReference type="ARBA" id="ARBA00023136"/>
    </source>
</evidence>
<feature type="transmembrane region" description="Helical" evidence="7">
    <location>
        <begin position="21"/>
        <end position="46"/>
    </location>
</feature>
<evidence type="ECO:0000256" key="3">
    <source>
        <dbReference type="ARBA" id="ARBA00022692"/>
    </source>
</evidence>
<reference evidence="10 11" key="1">
    <citation type="submission" date="2019-08" db="EMBL/GenBank/DDBJ databases">
        <title>Genome sequence of Gelidibacter salicanalis IC162T.</title>
        <authorList>
            <person name="Bowman J.P."/>
        </authorList>
    </citation>
    <scope>NUCLEOTIDE SEQUENCE [LARGE SCALE GENOMIC DNA]</scope>
    <source>
        <strain evidence="10 11">IC162</strain>
    </source>
</reference>
<feature type="transmembrane region" description="Helical" evidence="7">
    <location>
        <begin position="490"/>
        <end position="508"/>
    </location>
</feature>
<evidence type="ECO:0000313" key="10">
    <source>
        <dbReference type="EMBL" id="TXE10371.1"/>
    </source>
</evidence>
<comment type="similarity">
    <text evidence="6">Belongs to the YccS/YhfK family.</text>
</comment>
<feature type="transmembrane region" description="Helical" evidence="7">
    <location>
        <begin position="116"/>
        <end position="131"/>
    </location>
</feature>
<dbReference type="Proteomes" id="UP000321734">
    <property type="component" value="Unassembled WGS sequence"/>
</dbReference>
<dbReference type="PANTHER" id="PTHR30509:SF9">
    <property type="entry name" value="MULTIDRUG RESISTANCE PROTEIN MDTO"/>
    <property type="match status" value="1"/>
</dbReference>
<evidence type="ECO:0000256" key="1">
    <source>
        <dbReference type="ARBA" id="ARBA00004651"/>
    </source>
</evidence>
<keyword evidence="4 7" id="KW-1133">Transmembrane helix</keyword>
<gene>
    <name evidence="10" type="ORF">ES711_00215</name>
</gene>
<dbReference type="OrthoDB" id="8670769at2"/>
<keyword evidence="5 7" id="KW-0472">Membrane</keyword>
<feature type="transmembrane region" description="Helical" evidence="7">
    <location>
        <begin position="143"/>
        <end position="164"/>
    </location>
</feature>
<feature type="transmembrane region" description="Helical" evidence="7">
    <location>
        <begin position="66"/>
        <end position="85"/>
    </location>
</feature>
<dbReference type="InterPro" id="IPR049453">
    <property type="entry name" value="Memb_transporter_dom"/>
</dbReference>
<organism evidence="10 11">
    <name type="scientific">Gelidibacter salicanalis</name>
    <dbReference type="NCBI Taxonomy" id="291193"/>
    <lineage>
        <taxon>Bacteria</taxon>
        <taxon>Pseudomonadati</taxon>
        <taxon>Bacteroidota</taxon>
        <taxon>Flavobacteriia</taxon>
        <taxon>Flavobacteriales</taxon>
        <taxon>Flavobacteriaceae</taxon>
        <taxon>Gelidibacter</taxon>
    </lineage>
</organism>
<dbReference type="GO" id="GO:0005886">
    <property type="term" value="C:plasma membrane"/>
    <property type="evidence" value="ECO:0007669"/>
    <property type="project" value="UniProtKB-SubCell"/>
</dbReference>
<dbReference type="Pfam" id="PF13515">
    <property type="entry name" value="FUSC_2"/>
    <property type="match status" value="1"/>
</dbReference>
<evidence type="ECO:0000256" key="2">
    <source>
        <dbReference type="ARBA" id="ARBA00022475"/>
    </source>
</evidence>
<feature type="transmembrane region" description="Helical" evidence="7">
    <location>
        <begin position="400"/>
        <end position="417"/>
    </location>
</feature>